<comment type="caution">
    <text evidence="2">The sequence shown here is derived from an EMBL/GenBank/DDBJ whole genome shotgun (WGS) entry which is preliminary data.</text>
</comment>
<feature type="domain" description="DUF3854" evidence="1">
    <location>
        <begin position="155"/>
        <end position="270"/>
    </location>
</feature>
<dbReference type="PANTHER" id="PTHR34985:SF1">
    <property type="entry name" value="SLR0554 PROTEIN"/>
    <property type="match status" value="1"/>
</dbReference>
<keyword evidence="3" id="KW-1185">Reference proteome</keyword>
<reference evidence="2 3" key="1">
    <citation type="submission" date="2024-10" db="EMBL/GenBank/DDBJ databases">
        <authorList>
            <person name="Ratan Roy A."/>
            <person name="Morales Sandoval P.H."/>
            <person name="De Los Santos Villalobos S."/>
            <person name="Chakraborty S."/>
            <person name="Mukherjee J."/>
        </authorList>
    </citation>
    <scope>NUCLEOTIDE SEQUENCE [LARGE SCALE GENOMIC DNA]</scope>
    <source>
        <strain evidence="2 3">S1</strain>
    </source>
</reference>
<proteinExistence type="predicted"/>
<sequence length="1109" mass="123377">MEATLTPSDTTCRCGSNSASQSLETWMLEDFRHSAIPDHLTTANVQILTGDAAIQVILEDKIAQSQKVTSYVTTGVQRLLEVYEPLRDGLWCTRDGVPYAKPIHPRPDPHKIGKTIKYETPPGAVAEPVMPVVDEETAALIYDRYSVPPLPGQDFWTVVEEYGLPVAITEGLKKALALIAHGLPAIAVRGITQWHVKGSLQLHAAIERFATKSRRLFIVFDQDSKPKTITNVHRQVKQLGIILEGKGCAVRCPIWNLREGKGIDDVLYRYTDAAKAAGLCEIVELATPEADTETLKGFSDLPRSHQHRRDASSDLLPDNALALTSTERLDEILSDALTLKQYKRNGRIAVALNAIYRHNALTFPIERTTEGNYLPALPKLTPSVIHVVDATMNTGKTYRIGRDWVQTALQEDKHVLVLSPLNSLGQQTAKDWNILHIHDQGATGQSQRDFWEAARQRPGIVLCPDSIAKLPEWFWSKPVVLIVDEGNQVTEHICQGDTLKSRYGAILERIASAAKRAIASGGAIVLSEDGIPDRAVRYWQALSGTLAVRCFRHRKQGQSWDCQVFSGKASGFRQRLLHRIEQGHRLLFVTSSQREAKRVDRILQSKGIRSTRIDSETNEGGAFNLFFKDPDHWLQVHQPDVLILSPSAKSGVSIEGRVAVEDAYFDEVWAYFPALSTDTHLQLLGRYRPSVPRRIFIPPFITGTADEALGNPRAIKQRLSQNLTTLARLFDLRADDHELAGIEAAIVDYLTTARTVSGSQKAIAQEALIDRLEGAGHHVTADTLQADEATAELWQMTQEQIWLEEAVEIAEAAPEEAHTLDWAHRTLDSMESGREARLIAYKVLCRDEFPGIAFDDAEECYEVLCKDYGSLRRGVLLQARAENLEAVKASDRTIVESILASSIRAPHRLPRSYVKAAIVAKLGVLNLLDGNPWTNRDKRAIAIKQTAIRFIDEVRYWLNLNINPDQTPCEIVNKLVKRLGLDVAAIGRPGRRSQKRARLYAPTDLDNPIRLRLLQAIKEKLSESVSTISNKDHSLDQEIVDTGLSPAQETAPTQQLRGWQIGDWVQFGQTLGAWVIEGIEGAMAKLSHAECPGYGYVLQPLAALRRAYG</sequence>
<organism evidence="2 3">
    <name type="scientific">Almyronema epifaneia S1</name>
    <dbReference type="NCBI Taxonomy" id="2991925"/>
    <lineage>
        <taxon>Bacteria</taxon>
        <taxon>Bacillati</taxon>
        <taxon>Cyanobacteriota</taxon>
        <taxon>Cyanophyceae</taxon>
        <taxon>Nodosilineales</taxon>
        <taxon>Nodosilineaceae</taxon>
        <taxon>Almyronema</taxon>
        <taxon>Almyronema epifaneia</taxon>
    </lineage>
</organism>
<dbReference type="RefSeq" id="WP_377968086.1">
    <property type="nucleotide sequence ID" value="NZ_JBHZOL010000111.1"/>
</dbReference>
<accession>A0ABW6IJX4</accession>
<dbReference type="SUPFAM" id="SSF52540">
    <property type="entry name" value="P-loop containing nucleoside triphosphate hydrolases"/>
    <property type="match status" value="1"/>
</dbReference>
<dbReference type="Pfam" id="PF12965">
    <property type="entry name" value="DUF3854"/>
    <property type="match status" value="1"/>
</dbReference>
<dbReference type="EMBL" id="JBHZOL010000111">
    <property type="protein sequence ID" value="MFE4108455.1"/>
    <property type="molecule type" value="Genomic_DNA"/>
</dbReference>
<evidence type="ECO:0000313" key="3">
    <source>
        <dbReference type="Proteomes" id="UP001600165"/>
    </source>
</evidence>
<evidence type="ECO:0000259" key="1">
    <source>
        <dbReference type="Pfam" id="PF12965"/>
    </source>
</evidence>
<protein>
    <submittedName>
        <fullName evidence="2">DUF3854 domain-containing protein</fullName>
    </submittedName>
</protein>
<dbReference type="PANTHER" id="PTHR34985">
    <property type="entry name" value="SLR0554 PROTEIN"/>
    <property type="match status" value="1"/>
</dbReference>
<dbReference type="InterPro" id="IPR024385">
    <property type="entry name" value="DUF3854"/>
</dbReference>
<dbReference type="InterPro" id="IPR027417">
    <property type="entry name" value="P-loop_NTPase"/>
</dbReference>
<gene>
    <name evidence="2" type="ORF">ACFVKH_19420</name>
</gene>
<dbReference type="Proteomes" id="UP001600165">
    <property type="component" value="Unassembled WGS sequence"/>
</dbReference>
<evidence type="ECO:0000313" key="2">
    <source>
        <dbReference type="EMBL" id="MFE4108455.1"/>
    </source>
</evidence>
<name>A0ABW6IJX4_9CYAN</name>